<dbReference type="SUPFAM" id="SSF54862">
    <property type="entry name" value="4Fe-4S ferredoxins"/>
    <property type="match status" value="1"/>
</dbReference>
<evidence type="ECO:0000313" key="6">
    <source>
        <dbReference type="Proteomes" id="UP000236497"/>
    </source>
</evidence>
<keyword evidence="1" id="KW-0479">Metal-binding</keyword>
<dbReference type="GO" id="GO:0046872">
    <property type="term" value="F:metal ion binding"/>
    <property type="evidence" value="ECO:0007669"/>
    <property type="project" value="UniProtKB-KW"/>
</dbReference>
<feature type="domain" description="4Fe-4S ferredoxin-type" evidence="4">
    <location>
        <begin position="47"/>
        <end position="76"/>
    </location>
</feature>
<keyword evidence="2" id="KW-0408">Iron</keyword>
<dbReference type="InterPro" id="IPR007525">
    <property type="entry name" value="FrhB_FdhB_C"/>
</dbReference>
<sequence>MAEECVNSIEIENISGIGRNYCTGCLACINVCPAQCISVDYDSEGFFWPSINHKECIRCKKCTKVCQVMFLPQKNSIINGYAAAIKNKDISKESSSGGIFPALALSFISDGGYVCGAGFCPDLTVRHTVTDKPDNVLNMRGSKYVQSFLSPDTYTEIEKLLSDGKKVLFVGTPCQVAGMKNRFSQAEGLFCIDLICHGVPSPVILKKHLERNYQKAAGRIYSVKFREKTKCENNEFRFVINTERKKIRVYASDDPYYNAFLQGKSFRECCYNCKFASCDRTGDITIGDCANHKAYSEYFAYGEVLSTVLINTSKGIALWNRIKDRLNYVKADIRREAELNEQLSRPFIRPAQRDEFYKDFYSMDKSYFESKYVSYLPAKARLKRTLRRIIPLSIKGIIRWAVKN</sequence>
<keyword evidence="3" id="KW-0411">Iron-sulfur</keyword>
<dbReference type="PANTHER" id="PTHR43193">
    <property type="match status" value="1"/>
</dbReference>
<name>A0A0H5SIL8_HERHM</name>
<reference evidence="5 6" key="1">
    <citation type="submission" date="2015-06" db="EMBL/GenBank/DDBJ databases">
        <authorList>
            <person name="Wibberg Daniel"/>
        </authorList>
    </citation>
    <scope>NUCLEOTIDE SEQUENCE [LARGE SCALE GENOMIC DNA]</scope>
    <source>
        <strain evidence="5 6">T3/55T</strain>
    </source>
</reference>
<keyword evidence="6" id="KW-1185">Reference proteome</keyword>
<dbReference type="EMBL" id="CVTD020000015">
    <property type="protein sequence ID" value="CRZ34636.1"/>
    <property type="molecule type" value="Genomic_DNA"/>
</dbReference>
<dbReference type="Pfam" id="PF12838">
    <property type="entry name" value="Fer4_7"/>
    <property type="match status" value="1"/>
</dbReference>
<dbReference type="InterPro" id="IPR052977">
    <property type="entry name" value="Polyferredoxin-like_ET"/>
</dbReference>
<feature type="domain" description="4Fe-4S ferredoxin-type" evidence="4">
    <location>
        <begin position="12"/>
        <end position="42"/>
    </location>
</feature>
<dbReference type="RefSeq" id="WP_103202726.1">
    <property type="nucleotide sequence ID" value="NZ_CVTD020000015.1"/>
</dbReference>
<evidence type="ECO:0000256" key="1">
    <source>
        <dbReference type="ARBA" id="ARBA00022723"/>
    </source>
</evidence>
<dbReference type="GO" id="GO:0051536">
    <property type="term" value="F:iron-sulfur cluster binding"/>
    <property type="evidence" value="ECO:0007669"/>
    <property type="project" value="UniProtKB-KW"/>
</dbReference>
<proteinExistence type="predicted"/>
<evidence type="ECO:0000313" key="5">
    <source>
        <dbReference type="EMBL" id="CRZ34636.1"/>
    </source>
</evidence>
<accession>A0A0H5SIL8</accession>
<dbReference type="Proteomes" id="UP000236497">
    <property type="component" value="Unassembled WGS sequence"/>
</dbReference>
<gene>
    <name evidence="5" type="ORF">HHT355_1435</name>
</gene>
<dbReference type="InterPro" id="IPR017896">
    <property type="entry name" value="4Fe4S_Fe-S-bd"/>
</dbReference>
<dbReference type="PANTHER" id="PTHR43193:SF2">
    <property type="entry name" value="POLYFERREDOXIN PROTEIN FWDF"/>
    <property type="match status" value="1"/>
</dbReference>
<dbReference type="Gene3D" id="3.30.70.20">
    <property type="match status" value="1"/>
</dbReference>
<dbReference type="PROSITE" id="PS00198">
    <property type="entry name" value="4FE4S_FER_1"/>
    <property type="match status" value="1"/>
</dbReference>
<protein>
    <recommendedName>
        <fullName evidence="4">4Fe-4S ferredoxin-type domain-containing protein</fullName>
    </recommendedName>
</protein>
<dbReference type="AlphaFoldDB" id="A0A0H5SIL8"/>
<evidence type="ECO:0000256" key="2">
    <source>
        <dbReference type="ARBA" id="ARBA00023004"/>
    </source>
</evidence>
<evidence type="ECO:0000259" key="4">
    <source>
        <dbReference type="PROSITE" id="PS51379"/>
    </source>
</evidence>
<dbReference type="Pfam" id="PF04432">
    <property type="entry name" value="FrhB_FdhB_C"/>
    <property type="match status" value="1"/>
</dbReference>
<dbReference type="InterPro" id="IPR017900">
    <property type="entry name" value="4Fe4S_Fe_S_CS"/>
</dbReference>
<organism evidence="5 6">
    <name type="scientific">Herbinix hemicellulosilytica</name>
    <dbReference type="NCBI Taxonomy" id="1564487"/>
    <lineage>
        <taxon>Bacteria</taxon>
        <taxon>Bacillati</taxon>
        <taxon>Bacillota</taxon>
        <taxon>Clostridia</taxon>
        <taxon>Lachnospirales</taxon>
        <taxon>Lachnospiraceae</taxon>
        <taxon>Herbinix</taxon>
    </lineage>
</organism>
<dbReference type="OrthoDB" id="430408at2"/>
<evidence type="ECO:0000256" key="3">
    <source>
        <dbReference type="ARBA" id="ARBA00023014"/>
    </source>
</evidence>
<dbReference type="PROSITE" id="PS51379">
    <property type="entry name" value="4FE4S_FER_2"/>
    <property type="match status" value="2"/>
</dbReference>